<organism evidence="6 7">
    <name type="scientific">Candidatus Afipia apatlaquensis</name>
    <dbReference type="NCBI Taxonomy" id="2712852"/>
    <lineage>
        <taxon>Bacteria</taxon>
        <taxon>Pseudomonadati</taxon>
        <taxon>Pseudomonadota</taxon>
        <taxon>Alphaproteobacteria</taxon>
        <taxon>Hyphomicrobiales</taxon>
        <taxon>Nitrobacteraceae</taxon>
        <taxon>Afipia</taxon>
    </lineage>
</organism>
<evidence type="ECO:0000313" key="7">
    <source>
        <dbReference type="Proteomes" id="UP000480266"/>
    </source>
</evidence>
<dbReference type="InterPro" id="IPR001647">
    <property type="entry name" value="HTH_TetR"/>
</dbReference>
<evidence type="ECO:0000259" key="5">
    <source>
        <dbReference type="PROSITE" id="PS50977"/>
    </source>
</evidence>
<dbReference type="AlphaFoldDB" id="A0A7C9RF34"/>
<sequence length="247" mass="27082">MSLASSAKNDVPAAVQPRDIHHKLEGHLVILDHLVQYRQMRTKSFDPEGAKKRALEAFWQHGYEGTNLPELLEMMRLGRASFYNAFGSKHELFIETLDLYLETLTAHFESLLAAEDNAESALVSLVDGILAIAKPTDDLWRGCFIGNTALELGAADPKVAERLKIGIASVRSLFERALSLPLRPSRLLSEDSRRLRALQCTASLQGLLVLAKSGLPAVELQAMRDALINTALQSPDASTRAGRGKGK</sequence>
<evidence type="ECO:0000256" key="3">
    <source>
        <dbReference type="ARBA" id="ARBA00023163"/>
    </source>
</evidence>
<dbReference type="SUPFAM" id="SSF48498">
    <property type="entry name" value="Tetracyclin repressor-like, C-terminal domain"/>
    <property type="match status" value="1"/>
</dbReference>
<dbReference type="GO" id="GO:0003677">
    <property type="term" value="F:DNA binding"/>
    <property type="evidence" value="ECO:0007669"/>
    <property type="project" value="UniProtKB-UniRule"/>
</dbReference>
<evidence type="ECO:0000256" key="2">
    <source>
        <dbReference type="ARBA" id="ARBA00023125"/>
    </source>
</evidence>
<protein>
    <submittedName>
        <fullName evidence="6">TetR/AcrR family transcriptional regulator</fullName>
    </submittedName>
</protein>
<dbReference type="EMBL" id="JAAMRR010000589">
    <property type="protein sequence ID" value="NGX95804.1"/>
    <property type="molecule type" value="Genomic_DNA"/>
</dbReference>
<evidence type="ECO:0000256" key="1">
    <source>
        <dbReference type="ARBA" id="ARBA00023015"/>
    </source>
</evidence>
<gene>
    <name evidence="6" type="ORF">G4V63_11405</name>
</gene>
<dbReference type="Pfam" id="PF00440">
    <property type="entry name" value="TetR_N"/>
    <property type="match status" value="1"/>
</dbReference>
<comment type="caution">
    <text evidence="6">The sequence shown here is derived from an EMBL/GenBank/DDBJ whole genome shotgun (WGS) entry which is preliminary data.</text>
</comment>
<reference evidence="6" key="1">
    <citation type="submission" date="2020-02" db="EMBL/GenBank/DDBJ databases">
        <title>Draft genome sequence of Candidatus Afipia apatlaquensis IBT-C3, a potential strain for decolorization of textile dyes.</title>
        <authorList>
            <person name="Sanchez-Reyes A."/>
            <person name="Breton-Deval L."/>
            <person name="Mangelson H."/>
            <person name="Sanchez-Flores A."/>
        </authorList>
    </citation>
    <scope>NUCLEOTIDE SEQUENCE [LARGE SCALE GENOMIC DNA]</scope>
    <source>
        <strain evidence="6">IBT-C3</strain>
    </source>
</reference>
<dbReference type="Proteomes" id="UP000480266">
    <property type="component" value="Unassembled WGS sequence"/>
</dbReference>
<dbReference type="SUPFAM" id="SSF46689">
    <property type="entry name" value="Homeodomain-like"/>
    <property type="match status" value="1"/>
</dbReference>
<dbReference type="InterPro" id="IPR009057">
    <property type="entry name" value="Homeodomain-like_sf"/>
</dbReference>
<keyword evidence="7" id="KW-1185">Reference proteome</keyword>
<dbReference type="PROSITE" id="PS50977">
    <property type="entry name" value="HTH_TETR_2"/>
    <property type="match status" value="1"/>
</dbReference>
<keyword evidence="1" id="KW-0805">Transcription regulation</keyword>
<dbReference type="Gene3D" id="1.10.10.60">
    <property type="entry name" value="Homeodomain-like"/>
    <property type="match status" value="1"/>
</dbReference>
<feature type="DNA-binding region" description="H-T-H motif" evidence="4">
    <location>
        <begin position="67"/>
        <end position="86"/>
    </location>
</feature>
<feature type="domain" description="HTH tetR-type" evidence="5">
    <location>
        <begin position="44"/>
        <end position="104"/>
    </location>
</feature>
<dbReference type="Gene3D" id="1.10.357.10">
    <property type="entry name" value="Tetracycline Repressor, domain 2"/>
    <property type="match status" value="1"/>
</dbReference>
<proteinExistence type="predicted"/>
<evidence type="ECO:0000256" key="4">
    <source>
        <dbReference type="PROSITE-ProRule" id="PRU00335"/>
    </source>
</evidence>
<dbReference type="PANTHER" id="PTHR47506">
    <property type="entry name" value="TRANSCRIPTIONAL REGULATORY PROTEIN"/>
    <property type="match status" value="1"/>
</dbReference>
<dbReference type="InterPro" id="IPR036271">
    <property type="entry name" value="Tet_transcr_reg_TetR-rel_C_sf"/>
</dbReference>
<keyword evidence="2 4" id="KW-0238">DNA-binding</keyword>
<evidence type="ECO:0000313" key="6">
    <source>
        <dbReference type="EMBL" id="NGX95804.1"/>
    </source>
</evidence>
<dbReference type="PANTHER" id="PTHR47506:SF10">
    <property type="entry name" value="TRANSCRIPTIONAL REGULATORY PROTEIN"/>
    <property type="match status" value="1"/>
</dbReference>
<accession>A0A7C9RF34</accession>
<keyword evidence="3" id="KW-0804">Transcription</keyword>
<name>A0A7C9RF34_9BRAD</name>